<keyword evidence="3" id="KW-1185">Reference proteome</keyword>
<feature type="compositionally biased region" description="Polar residues" evidence="1">
    <location>
        <begin position="120"/>
        <end position="132"/>
    </location>
</feature>
<dbReference type="Proteomes" id="UP000187455">
    <property type="component" value="Unassembled WGS sequence"/>
</dbReference>
<dbReference type="AlphaFoldDB" id="A0A1R0GSZ3"/>
<evidence type="ECO:0000256" key="1">
    <source>
        <dbReference type="SAM" id="MobiDB-lite"/>
    </source>
</evidence>
<feature type="compositionally biased region" description="Polar residues" evidence="1">
    <location>
        <begin position="90"/>
        <end position="109"/>
    </location>
</feature>
<feature type="region of interest" description="Disordered" evidence="1">
    <location>
        <begin position="241"/>
        <end position="298"/>
    </location>
</feature>
<accession>A0A1R0GSZ3</accession>
<comment type="caution">
    <text evidence="2">The sequence shown here is derived from an EMBL/GenBank/DDBJ whole genome shotgun (WGS) entry which is preliminary data.</text>
</comment>
<feature type="region of interest" description="Disordered" evidence="1">
    <location>
        <begin position="1"/>
        <end position="167"/>
    </location>
</feature>
<protein>
    <submittedName>
        <fullName evidence="2">Uncharacterized protein</fullName>
    </submittedName>
</protein>
<feature type="compositionally biased region" description="Polar residues" evidence="1">
    <location>
        <begin position="152"/>
        <end position="167"/>
    </location>
</feature>
<dbReference type="EMBL" id="LSSL01003880">
    <property type="protein sequence ID" value="OLY80011.1"/>
    <property type="molecule type" value="Genomic_DNA"/>
</dbReference>
<name>A0A1R0GSZ3_9FUNG</name>
<sequence>MKSRPATQKKKREAEKKSRKHVEWAENEDTPSHNPRPVSSTLTKIVSKPDHSYEPSNPNPDDSHILDSSSKFMVGSSRESSVNDSREQNSDFSSWQTTPSNTASSSADNFRNLESRKASKTTQNSGNAQPNVEISPELNHVGNEQPPESEISKTPQNSNFVSDNASDNANSKKMFLVSSESSISDSISGDVVDTQTTLSNDAPDSPQINFVPQSDHSYLKPSTRVSADLSQLSKNNTFKSALSDSSQSFNSDNNVTVLLSPTTTPQKNELVNSRNHTINETPNSLSKNSLNSPSNSPRTNDVYFDLHSLDSNVYLNSSTQRTAMLQRQLAHQQDLEYNAEIQRESTYKYISSLTSSKSNYVSAKVASFLTDSEPIRNEVLESSDHAYDWAKITNRPFEYNFLRSAYISRSHQDYSNHNLQFGSDNQKKIPSNLDGLNSLHSSKNSNLHKNGDKSFADSVNTVDDEWFLNLYPPSLDESSGKDHHRHQNDHYRGNNVDLLQWFKPLSKTETEVYYTPKRIDLSSISTLEKEFGIYRAGNNNYNPDSNSYISSNSSKGLLKYSKQLIKNPTIGILKPSEWEAVTNDIIEKNPNKKKKIKKSLPAIKLDVNMNFQPSHLRTLIDSKAELTLANRTSMKAIKQKISPPQRLVTNSIATLETWKGRRVPGLLKLNIYTGSSFITDNIRFSNKNINSSAETVPKDANTPSNDFIIDHTSFNLRQARAKASKGIPIYILYEMITDYSSAEKHLTEYYCNYENSSESVSASKPSSIGSSFFSGQLGVGYGSSKKSKSTDLTMPSTKMVSAQDFYYDLHEIYFKIKGTKNKKTLTDVDSKASPSAKNNALKSLNNLSVGLKLAPDFGAPKKNLYSKVLSGNGVYVNGQQSAENIFKGTDGFGNASTEMLPKSAFPDICQESGEQKQDLEFTVKMDSRNNMSGPIPRSNSTSSGNFVFRKSSMNPLPSNSKRGAGKVGIFMDSMMQQSPEGSENSKSDILSLSVSGSFNKNYTPFSKPTSTTTPVYDPRVPDGTAILNEKIAERVIGLPDLWPNRNNFILFFFLFFLKKKKNKTEKRKKKGEPKPAVVDVEVGGGDEGEVRIDAGNESVDVEARVDGVVDDREVRKVGPEPDAVVGANR</sequence>
<evidence type="ECO:0000313" key="2">
    <source>
        <dbReference type="EMBL" id="OLY80011.1"/>
    </source>
</evidence>
<feature type="non-terminal residue" evidence="2">
    <location>
        <position position="1129"/>
    </location>
</feature>
<dbReference type="OrthoDB" id="5574788at2759"/>
<feature type="compositionally biased region" description="Basic and acidic residues" evidence="1">
    <location>
        <begin position="12"/>
        <end position="24"/>
    </location>
</feature>
<feature type="compositionally biased region" description="Basic residues" evidence="1">
    <location>
        <begin position="1"/>
        <end position="11"/>
    </location>
</feature>
<proteinExistence type="predicted"/>
<feature type="compositionally biased region" description="Low complexity" evidence="1">
    <location>
        <begin position="241"/>
        <end position="254"/>
    </location>
</feature>
<feature type="compositionally biased region" description="Polar residues" evidence="1">
    <location>
        <begin position="54"/>
        <end position="83"/>
    </location>
</feature>
<feature type="region of interest" description="Disordered" evidence="1">
    <location>
        <begin position="194"/>
        <end position="216"/>
    </location>
</feature>
<gene>
    <name evidence="2" type="ORF">AYI68_g5903</name>
</gene>
<evidence type="ECO:0000313" key="3">
    <source>
        <dbReference type="Proteomes" id="UP000187455"/>
    </source>
</evidence>
<feature type="compositionally biased region" description="Low complexity" evidence="1">
    <location>
        <begin position="282"/>
        <end position="297"/>
    </location>
</feature>
<organism evidence="2 3">
    <name type="scientific">Smittium mucronatum</name>
    <dbReference type="NCBI Taxonomy" id="133383"/>
    <lineage>
        <taxon>Eukaryota</taxon>
        <taxon>Fungi</taxon>
        <taxon>Fungi incertae sedis</taxon>
        <taxon>Zoopagomycota</taxon>
        <taxon>Kickxellomycotina</taxon>
        <taxon>Harpellomycetes</taxon>
        <taxon>Harpellales</taxon>
        <taxon>Legeriomycetaceae</taxon>
        <taxon>Smittium</taxon>
    </lineage>
</organism>
<feature type="compositionally biased region" description="Polar residues" evidence="1">
    <location>
        <begin position="255"/>
        <end position="281"/>
    </location>
</feature>
<reference evidence="2 3" key="1">
    <citation type="journal article" date="2016" name="Mol. Biol. Evol.">
        <title>Genome-Wide Survey of Gut Fungi (Harpellales) Reveals the First Horizontally Transferred Ubiquitin Gene from a Mosquito Host.</title>
        <authorList>
            <person name="Wang Y."/>
            <person name="White M.M."/>
            <person name="Kvist S."/>
            <person name="Moncalvo J.M."/>
        </authorList>
    </citation>
    <scope>NUCLEOTIDE SEQUENCE [LARGE SCALE GENOMIC DNA]</scope>
    <source>
        <strain evidence="2 3">ALG-7-W6</strain>
    </source>
</reference>